<protein>
    <recommendedName>
        <fullName evidence="4">Steroid 5-alpha reductase C-terminal domain-containing protein</fullName>
    </recommendedName>
</protein>
<name>K9P407_CYAGP</name>
<evidence type="ECO:0000313" key="3">
    <source>
        <dbReference type="Proteomes" id="UP000010388"/>
    </source>
</evidence>
<reference evidence="3" key="1">
    <citation type="journal article" date="2013" name="Proc. Natl. Acad. Sci. U.S.A.">
        <title>Improving the coverage of the cyanobacterial phylum using diversity-driven genome sequencing.</title>
        <authorList>
            <person name="Shih P.M."/>
            <person name="Wu D."/>
            <person name="Latifi A."/>
            <person name="Axen S.D."/>
            <person name="Fewer D.P."/>
            <person name="Talla E."/>
            <person name="Calteau A."/>
            <person name="Cai F."/>
            <person name="Tandeau de Marsac N."/>
            <person name="Rippka R."/>
            <person name="Herdman M."/>
            <person name="Sivonen K."/>
            <person name="Coursin T."/>
            <person name="Laurent T."/>
            <person name="Goodwin L."/>
            <person name="Nolan M."/>
            <person name="Davenport K.W."/>
            <person name="Han C.S."/>
            <person name="Rubin E.M."/>
            <person name="Eisen J.A."/>
            <person name="Woyke T."/>
            <person name="Gugger M."/>
            <person name="Kerfeld C.A."/>
        </authorList>
    </citation>
    <scope>NUCLEOTIDE SEQUENCE [LARGE SCALE GENOMIC DNA]</scope>
    <source>
        <strain evidence="3">ATCC 27147 / PCC 6307</strain>
    </source>
</reference>
<accession>K9P407</accession>
<organism evidence="2 3">
    <name type="scientific">Cyanobium gracile (strain ATCC 27147 / PCC 6307)</name>
    <dbReference type="NCBI Taxonomy" id="292564"/>
    <lineage>
        <taxon>Bacteria</taxon>
        <taxon>Bacillati</taxon>
        <taxon>Cyanobacteriota</taxon>
        <taxon>Cyanophyceae</taxon>
        <taxon>Synechococcales</taxon>
        <taxon>Prochlorococcaceae</taxon>
        <taxon>Cyanobium</taxon>
    </lineage>
</organism>
<evidence type="ECO:0000256" key="1">
    <source>
        <dbReference type="SAM" id="Phobius"/>
    </source>
</evidence>
<feature type="transmembrane region" description="Helical" evidence="1">
    <location>
        <begin position="74"/>
        <end position="94"/>
    </location>
</feature>
<dbReference type="Proteomes" id="UP000010388">
    <property type="component" value="Chromosome"/>
</dbReference>
<feature type="transmembrane region" description="Helical" evidence="1">
    <location>
        <begin position="38"/>
        <end position="54"/>
    </location>
</feature>
<feature type="transmembrane region" description="Helical" evidence="1">
    <location>
        <begin position="161"/>
        <end position="182"/>
    </location>
</feature>
<dbReference type="AlphaFoldDB" id="K9P407"/>
<dbReference type="eggNOG" id="COG2020">
    <property type="taxonomic scope" value="Bacteria"/>
</dbReference>
<dbReference type="Pfam" id="PF06966">
    <property type="entry name" value="DUF1295"/>
    <property type="match status" value="1"/>
</dbReference>
<dbReference type="EMBL" id="CP003495">
    <property type="protein sequence ID" value="AFY28157.1"/>
    <property type="molecule type" value="Genomic_DNA"/>
</dbReference>
<dbReference type="Gene3D" id="1.20.120.1630">
    <property type="match status" value="1"/>
</dbReference>
<keyword evidence="1" id="KW-0812">Transmembrane</keyword>
<dbReference type="HOGENOM" id="CLU_1239617_0_0_3"/>
<proteinExistence type="predicted"/>
<keyword evidence="1" id="KW-0472">Membrane</keyword>
<gene>
    <name evidence="2" type="ordered locus">Cyagr_0975</name>
</gene>
<dbReference type="InterPro" id="IPR010721">
    <property type="entry name" value="UstE-like"/>
</dbReference>
<feature type="transmembrane region" description="Helical" evidence="1">
    <location>
        <begin position="101"/>
        <end position="119"/>
    </location>
</feature>
<keyword evidence="1" id="KW-1133">Transmembrane helix</keyword>
<dbReference type="KEGG" id="cgc:Cyagr_0975"/>
<dbReference type="STRING" id="292564.Cyagr_0975"/>
<evidence type="ECO:0008006" key="4">
    <source>
        <dbReference type="Google" id="ProtNLM"/>
    </source>
</evidence>
<feature type="transmembrane region" description="Helical" evidence="1">
    <location>
        <begin position="12"/>
        <end position="31"/>
    </location>
</feature>
<evidence type="ECO:0000313" key="2">
    <source>
        <dbReference type="EMBL" id="AFY28157.1"/>
    </source>
</evidence>
<sequence>MAQLPMMTQLQAINIAKVTTIVALLVPALVLGLESERVAIYLALHISYCLWWLLEEVLFPWRTTQLFTEVVRPLQAVAVVLYVGVFYAVPGWLAMANPAPIGPLTIALGLSLYIFGSLLNTAADVQKGTAKVLGATLVADGAWRRVRHVNYLGDLLRYSSFAVIAGSPWAWLLPASVLALYLPRMIRKEASMAERYPAFEAYRQSSWWLLPGLV</sequence>